<dbReference type="Proteomes" id="UP001153636">
    <property type="component" value="Chromosome 5"/>
</dbReference>
<keyword evidence="1" id="KW-0472">Membrane</keyword>
<dbReference type="AlphaFoldDB" id="A0A9P0GHC7"/>
<reference evidence="2" key="1">
    <citation type="submission" date="2022-01" db="EMBL/GenBank/DDBJ databases">
        <authorList>
            <person name="King R."/>
        </authorList>
    </citation>
    <scope>NUCLEOTIDE SEQUENCE</scope>
</reference>
<dbReference type="EMBL" id="OV651817">
    <property type="protein sequence ID" value="CAH1110841.1"/>
    <property type="molecule type" value="Genomic_DNA"/>
</dbReference>
<keyword evidence="1" id="KW-1133">Transmembrane helix</keyword>
<protein>
    <submittedName>
        <fullName evidence="2">Uncharacterized protein</fullName>
    </submittedName>
</protein>
<sequence length="103" mass="11963">MGQPLLLPVIINPYSRNTEEIAEINLKDEPLNEIHLIQARQNKIKPIILHHIKNNYSLNPLNIIMYLLLGTVIVYATIKFIRDKKKPNLPTSQVKKEEAIEER</sequence>
<feature type="transmembrane region" description="Helical" evidence="1">
    <location>
        <begin position="63"/>
        <end position="81"/>
    </location>
</feature>
<evidence type="ECO:0000313" key="2">
    <source>
        <dbReference type="EMBL" id="CAH1110841.1"/>
    </source>
</evidence>
<organism evidence="2 3">
    <name type="scientific">Psylliodes chrysocephalus</name>
    <dbReference type="NCBI Taxonomy" id="3402493"/>
    <lineage>
        <taxon>Eukaryota</taxon>
        <taxon>Metazoa</taxon>
        <taxon>Ecdysozoa</taxon>
        <taxon>Arthropoda</taxon>
        <taxon>Hexapoda</taxon>
        <taxon>Insecta</taxon>
        <taxon>Pterygota</taxon>
        <taxon>Neoptera</taxon>
        <taxon>Endopterygota</taxon>
        <taxon>Coleoptera</taxon>
        <taxon>Polyphaga</taxon>
        <taxon>Cucujiformia</taxon>
        <taxon>Chrysomeloidea</taxon>
        <taxon>Chrysomelidae</taxon>
        <taxon>Galerucinae</taxon>
        <taxon>Alticini</taxon>
        <taxon>Psylliodes</taxon>
    </lineage>
</organism>
<proteinExistence type="predicted"/>
<gene>
    <name evidence="2" type="ORF">PSYICH_LOCUS11581</name>
</gene>
<accession>A0A9P0GHC7</accession>
<name>A0A9P0GHC7_9CUCU</name>
<evidence type="ECO:0000313" key="3">
    <source>
        <dbReference type="Proteomes" id="UP001153636"/>
    </source>
</evidence>
<keyword evidence="3" id="KW-1185">Reference proteome</keyword>
<keyword evidence="1" id="KW-0812">Transmembrane</keyword>
<evidence type="ECO:0000256" key="1">
    <source>
        <dbReference type="SAM" id="Phobius"/>
    </source>
</evidence>